<dbReference type="SMART" id="SM00826">
    <property type="entry name" value="PKS_DH"/>
    <property type="match status" value="3"/>
</dbReference>
<feature type="region of interest" description="Disordered" evidence="8">
    <location>
        <begin position="874"/>
        <end position="919"/>
    </location>
</feature>
<evidence type="ECO:0000256" key="4">
    <source>
        <dbReference type="ARBA" id="ARBA00022857"/>
    </source>
</evidence>
<dbReference type="Pfam" id="PF08240">
    <property type="entry name" value="ADH_N"/>
    <property type="match status" value="1"/>
</dbReference>
<dbReference type="InterPro" id="IPR013217">
    <property type="entry name" value="Methyltransf_12"/>
</dbReference>
<dbReference type="CDD" id="cd00833">
    <property type="entry name" value="PKS"/>
    <property type="match status" value="3"/>
</dbReference>
<dbReference type="InterPro" id="IPR001227">
    <property type="entry name" value="Ac_transferase_dom_sf"/>
</dbReference>
<dbReference type="GO" id="GO:0016491">
    <property type="term" value="F:oxidoreductase activity"/>
    <property type="evidence" value="ECO:0007669"/>
    <property type="project" value="InterPro"/>
</dbReference>
<dbReference type="EMBL" id="AY907537">
    <property type="protein sequence ID" value="AAY00026.1"/>
    <property type="molecule type" value="Genomic_DNA"/>
</dbReference>
<keyword evidence="5" id="KW-0511">Multifunctional enzyme</keyword>
<feature type="domain" description="PKS/mFAS DH" evidence="11">
    <location>
        <begin position="3590"/>
        <end position="3899"/>
    </location>
</feature>
<dbReference type="Gene3D" id="3.40.47.10">
    <property type="match status" value="3"/>
</dbReference>
<dbReference type="InterPro" id="IPR002364">
    <property type="entry name" value="Quin_OxRdtase/zeta-crystal_CS"/>
</dbReference>
<dbReference type="SMART" id="SM01294">
    <property type="entry name" value="PKS_PP_betabranch"/>
    <property type="match status" value="2"/>
</dbReference>
<dbReference type="PANTHER" id="PTHR43775:SF37">
    <property type="entry name" value="SI:DKEY-61P9.11"/>
    <property type="match status" value="1"/>
</dbReference>
<dbReference type="InterPro" id="IPR020843">
    <property type="entry name" value="ER"/>
</dbReference>
<dbReference type="SMART" id="SM00829">
    <property type="entry name" value="PKS_ER"/>
    <property type="match status" value="2"/>
</dbReference>
<accession>Q49HL1</accession>
<dbReference type="InterPro" id="IPR057326">
    <property type="entry name" value="KR_dom"/>
</dbReference>
<feature type="domain" description="Carrier" evidence="9">
    <location>
        <begin position="7413"/>
        <end position="7491"/>
    </location>
</feature>
<evidence type="ECO:0000259" key="9">
    <source>
        <dbReference type="PROSITE" id="PS50075"/>
    </source>
</evidence>
<dbReference type="CDD" id="cd05195">
    <property type="entry name" value="enoyl_red"/>
    <property type="match status" value="2"/>
</dbReference>
<dbReference type="Pfam" id="PF08242">
    <property type="entry name" value="Methyltransf_12"/>
    <property type="match status" value="3"/>
</dbReference>
<organism evidence="12">
    <name type="scientific">uncultured bacterial symbiont of Discodermia dissoluta</name>
    <dbReference type="NCBI Taxonomy" id="323654"/>
    <lineage>
        <taxon>Bacteria</taxon>
        <taxon>environmental samples</taxon>
    </lineage>
</organism>
<dbReference type="SMART" id="SM00825">
    <property type="entry name" value="PKS_KS"/>
    <property type="match status" value="3"/>
</dbReference>
<dbReference type="Pfam" id="PF21089">
    <property type="entry name" value="PKS_DH_N"/>
    <property type="match status" value="3"/>
</dbReference>
<dbReference type="Gene3D" id="3.30.70.3290">
    <property type="match status" value="3"/>
</dbReference>
<keyword evidence="1" id="KW-0596">Phosphopantetheine</keyword>
<proteinExistence type="predicted"/>
<dbReference type="SUPFAM" id="SSF55048">
    <property type="entry name" value="Probable ACP-binding domain of malonyl-CoA ACP transacylase"/>
    <property type="match status" value="1"/>
</dbReference>
<sequence length="7533" mass="792641">MSDSKYVELAQELLAKFNTQKRELERLSEPVAIVGMACRFPGGRDLAEFWRQLDEGRHSATQGRRDRIADGGPAALADGGWGSYIQDIDRFDAEFFRIAPVEARLLDPQQRLLLETSWEALEDAGIDPRRLRGSRSGVFAGISTNDYWDLIAESARAAGGLYSATGNSGSTAIGRVAFTLGLEGPAVAIDTACSSSLVAIHQAVSSLQRGEVKLALAGGVNAILVATLTEPLVGSGMISADGRCKTFDASADGYGRGEGCGMVVLKRLGDAEADGDRIWGVIRGTAVNQDGASSGLTVPNGPAQERVIRDALSRSGLEPAEVDYLEAHGTGTELGDPIEIHAAAAVYGKGRQLDNPLLIGSVKTNIGHLEAAAGAAGLIKLALSMSHGTIPKHLHFEKANPRVDWHRLPVQVTCSAMPWPLHPGRPFRAGLSSFGFSGTNAHLVMESHGPPAGGTAGQSRAVPVPNSAIGLEPTSEATRDRGIRFLPLSGKSATAVEDLARRYQSWLDTSSAGDAGTKAAPESVADSILADLAWTAGVGRSHFEHRAGLPFRNVADLRRQLTDLVGRTAAPGPRRASKVAFVFTGQGSQWPGMGRELYESEPMARAVLDRCDEVIRELRGESLLDVMFGCGTASERLADTAWSQPALFALECALVEMWASVGVRPSAVLGHSVGELAAACAAGVFSLEDGLLFAAGRGDAMASLPAKGRKAGAMLAVFAPAARVESAVRDANAHTQGVGLSLAADNGTHQVVSGPAALVGELSKRLVADGVRVEQLQTSHGFHSGLMDPALDGIGAALRGISLDKPSVPLVSNLTGRAMRKGERLDAGYWRRQAREPVAFAGGVASLAAMDIQVVIEIGPRPVLGPLVDACWPETRSEKSGQPGPEKAPRSSPPVVISSLKRTSVESETRGRPLSPEATEADGAFAAAVARAYESGMEISFDGLFAGENRRKVSAPTYPFQRQRYWVDRHWAKSDEGSSFLLGNRRDSANGEITFETELFASDPDWLGDHRVFGRVVAPGALQGALAAAAASAVIGSESIRVSDLRLHAPLIFPEPPDESGRILQVVLGRAGSAATRPLEVFTKGADETAWTLHAEGEVSEGEGLRPGEARVDLVQVQAGLAEKASSDFYDAVASADVDYGPSFRGVNRIWLGAGEALGEVVLSEAVDSGGLHAHPTLLDGCLQVMAAALGAASDEGPKTYLPIAWEELWLPGPLPASLMCHVSLRGAGPGISDAPESEGIDGNAGSRSQMLPEALTGDIRLCDPAGVVVGEVVGLTAKRATRDALLSAVESVTDLMYEVVWREGSLSGAIQPADFLESPDALSPRIGSLQQYLAAEGLELEAVTRLFVDLERLSQGFALAALESLGWRRQLSAAVVLPDLRRGLGVTADHELLLRRLCEMLADARVLAPVSQRDAEWVVVRGEGEPLPERALRDPQRVAGELRGQHPYGATEIGLLSRCGAALSDVLRGRRDPLALLFSEDSPSAADFYQEAPVMRGVNAIVGDAVSAVTAGLPAGRRLRVLEVGAGTGGTTASVLPALPKGRFDYVYTDISAGFFAGADERFGPSCPSIEYRVLDIETDPAEQGFRAHTFDLVIAANVLHTTRDLAESLAHCRCLLAPCGQLVALEGLRQQGWLDLTFGLLDGWWRFSDRYRSDSALVGEAVWRRALADAGFGQVTVLGAEGSGGTGPATQGVIVAEGPPKVTDAPGLWLLAEAGGDMATDLAAQLAARNQTVVVASRRGDSTSKKAGSASFDPASRESWRELVEGLAEDPPFCGVVHVGALEGDRLSPGAEDLSAEVARLGESSLALVQGLVDAGNVPSHGVWFVTRGAQVLGRERAGELAGATLWGFARTVALEAPQLQPRMIDLDAGSTLLPDGFADELLRFDGENQIAYRREGRHVARLVRSRDALGRVRLPDEGSWQIEQDPGDGVANLRARVTSFPSAGAGEVRASVKAAGLNFFDVMAGLGIVGGDGSIGVEFCGRLNSVGPDIAGLSPGDTVVGFGLGTFASEVVTLAELVTPVPRGLTPAEAATLPAAFVTAELAFDSARLAAGDRVLVHAGAGGVGQAAIQLARAAGAEVYATASAPKQEYLRSQGVAHVFDSRTTAFGQEILQATGGAGVSVVLNSLTGPGFIEASLECLETGGRFVELGKRDIWSEEAMAAARPDVVYQVMELDRTTAREPGRVGAALRSVADRVGSGALTPLDYSAWPLAGAGAAMEYMRSGRHLGKIVLTGPPLGSGRLREHGTYLVTGGLGGIGREVAGWLAAQGAGTIVLNGRREPDDATRQAVEALRQRGVTVRVEIADVTDDSAVEAMLQRVESELPPLAGVIHSVGVLADASIQNQSWERFERVLRPKVLGAWLLHRATQGLDLDFFLLFSSMVGVLGNVGQANHAAANAYLDQLARHRRALGLPGQAIAWSVWSGLGEAEEQRDRISEQVRAAGGGWISPQRGLRALGHLVRQDVGTSAVVSVDWATLAALLPGPAPLLAELVAVARDRRSPSVGSKGALVEGLLQAPAQKREELMTSFVQQELQAVLRLSSLPETSVGFFDLGMDSLMAVELRNRLNQSLSGSCVVSNTAVFDHPDIASLARHLAAQIAGPGDEVTATDRVEAERIENEPIAIIGMACRFPGGSDLAGFWRLLESGGHAVSEGRPRPALEGLGRQVGGDHDAGNGRHWGAFIEGIDQFDAEFFRVAPVEARLMDPQHRLLLETSWKALEDAGIDPGRLRGSRTGVFAGISSSDYRALVSDSEEVPGLHATTGNASSTAIGRVAFTLGLEGPAVAVDTACSSSLVALHQAVAGLQRNDADLALAGGVSAILLETPTEAFAAAGMLAADGRCKTFDASADGYVRGEGCGMVILKRASEAERDGDRIWGFIRGAAVNQDGASAGLTVPNGPAQERLIADALSRAGLEPSDVDYLEAHGTGTELGDPVEVHAAAAVYCRDRDAERPLLVGSVKTNIGHLEAAAGIAGLIKVILSMNRGVIPRHLHFEEPNPRIDWDRFPVRVSNEATDWPFRPGQPARAAVSSFGFSGTNAHIVVEAGVSSEGADSPADSDAIPIGMPLPVVAAGESGDQGAGPRPPRAARFLPLSGKTPEAVRSLAGRYLAWVEEHVGNAASDEADTAALLADMAWTASTGRSHFDHRAGLAFGDVAELRSKLTRQAEAGAVPKSLKKPRVAFLFSGQGSQRSGMGKELYYAEPAVRSVLDRCDHVMRDLRGSSLLDVMFGRDNAAGDLDDTAWTQPALYALECALAAMWSSAGVRPDAVLGHSVGEIAAAQSAGVFGLEEGLRFAAARGELMGSLPAEGPNAGAMLAVFADSTRVAAALEQVNAELDGCDLNVAADNGTHQVVSGQAAGVERVARHLNAEGVRSERLNTSHAFHSALMEPILDDLETVLQGIPLEGAEVPFVSNVTGRVAEADTVLDGAYWRRQAREPVLFSDGIATLSELGINVVVEIGPQPTLGPSAALAWPAPAADQAGGSGGDLPSQSSVEAPSASRAVPIVLATLARPPDASRTSDRSGSNGSAGEAAAVAEAAGGLYEAGIDLSFEGLFAGEARRRIAVPTYPFQHRRHWFGSTGPRRSGDFHPLLGARHELPRGEITFERGLRHSDPAWLADHRVFGHLVVPGALHGSLAMAAAGSTGPAPWSVERLRLHAPLVLGDGETASAEEGSGRLLQVVLGSSGNGPSRSLEVFSRGGGEEAWTLHAECDLVPGLDAAGGAGSIDPESLKDALTPSTVSALYGALARMGVEHGPAFRSVEAVWSGSGEALGEVALPAGLAGHDLQAHPSLLDGCFQVLAGAAGGTADDSRTTYLPFAWDRMWLKSSLPERVLCHVRIDKTGSGDPPVAGRSDGLVTGQESIQETLRADFRIYALDGSAVGAVDGFTAKRATRLALLGDVERLDELSYEVIWREQPLASRSPALVASPHEAVTSAGGWAEYLAQEDVDAEEMAAFLDGLEQLSRAYARAALEELGWQSEADDAYDVERLCRRFRVVEGQRRLLGRLLEIQSEADVPAPERDGGKGRAGPARPDLHVDDPERIAAGLARLHAFGSLELDLLGRCGTALPDVLRGRVNPSDLVFGDTPARAGYQLQEAPLLRATIHRLADVVAALTETLPGGHTLRVLEIAGTGGVVADAMLSALPQGRFDYVCTAASADVLAGIQARVHNGSGQITFRQLNIESEPEGQGFEANAYDLLIAANQLHATRDLGDTLRHCRKLLAPSGQLVALEGLQARRWLDLTFGLLEDRWRFDDAYRTNHALAGEEVWRRALAVAGFGEVAVLDAAATGSRANPVHAVIVGRGSAIENQTEGAWLIAGDGCSLASELAASLTARNQEVVVACEGVVARVGATGQEEAALALEDPTRRESWRLLLEALPTTARLRGVVHLSAGHGQADPGEPEELARIATDDGASALALVQGLLDAESVPTGGVWFVTKGAQAVERQRHGSLAGATLWGFGKAMAWEAPQLQPRMIDLDPLDNTPPGILVEELLGPDRETHIAYRRNGRFAARLVRSGDVPGRIRLPEESPWRLVRDGRGIRTEEVLLPAPQQGEIQVAVSAAGINAADVPSAESRPDGALGSEMFGRVAAVGPGTDGIEVGDRVVGFAQGAFGPYVTARAELVVRAPSGLPDTAIATVPTAFVTATLALQLAKVDRGEKVLVHVGINGVGQAAIQLARAKGAAVYATASPQIWDQLESLGAAHVIRPDAETLTAEILELTGGTGVDVILNELAGRPLVEASLACLSPRGRFIETAAERAWSAEQMSEAHPDVVYHVLDLARLASDEPALVRAALQEAVDRIESNDFKPVPHQVWAVSESGAVMDRIESGTFVEKAVLTLPRLAEHGLRDDASYLITGGTGGIGLQIAGWLADRGAGAIILNGRSEPSAEAQAAVQALRDGGARVELEVADVSDALATDKMLDRIDDSGFPLAGVVHCAATISDGSLANQTWERFATVLEPKVFGAWNLHCSTAGRDLDFFVLFSSLAGVLGNPGQANYAAANAFLDHLASYRRASGLPGQSIAWGTWSGPGLAGEGRARIAARMADAGLGWITPLQGLRAFDRLLGQEVAASMVAPVDWPLLASSVPAPPALLEEVIRPTKTRQADSAVAPDEWLARLQQAPPPEREKLLVAFLQGELQAVLRLPSPPESTVGFFDLGMDSLMAVEWRNRLNSAFGGSYEVPSTVAFDYPDTATLAHHLSAAIGGLPGTQETPREQPRDGQEIAIVGMACRFPGSGDLSAFWRALEAGESACTEGRPISAAGRGVGPFREESEGDDRCMWGAFIDGIDRFDAEFFRIAPVEAILMDPQQRLLLETSWHALEDAAIAPGLLKGSRSGVFAGISTCDYRDLVVSRWKAADGPYAATGNSYSAAIGRVAFALGLEGPALAVDTACSSSLVAIHQAAASLQRRETDLALAGGVNAILSAGVTEAFATAGMLAADGRCKTFDAAADGYVRGEGCGMVVLKRLEDAEADGDRIWAVLKGSAINQDGASAGLTVPNGPAQERVIAEALARAAVEPAAVDYLEAHGTGTRLGDPIELNAAAAVYGQGRRSEQPLLIGSVKTNVGHLEAAAGVAGLIKAVLSMSRRVIPPHLNFRDPNPHVDWNHFPLRVASERLTWPSAPDRPPLAAVSSFGFSGTNAHVVVEGRLPPYGDGSAALSWPGVDRLGPARRVTTPRRASETDVSPRPVAVGDRSERMLPLSGKSAAALQDLARRYLDWLEHVDGEFQSGEGEAPAALADIAWTAGVGRSHLAHRAGLVFGDIAELRSGLADLAEGPARSRAGAVSKVAFAFTGQGSQWAGMGQALYRTEPVVQGVLDQCDRLIRERRGVSLLDVMFGRQDAGGDLDDTAWTQPALYGLQCALVALWDSVGIRPDIVLGHSVGELAAAWAAGAFDLEDGLRLAAVRGELMSGLPDQGLGSGSMAAVFASRARVENAVGAANAEIEGVGLSVAADNITHQVVSGPLQDVKAMAERFVREGARVEIIETRHGFHSALIEPALDDLEAAAAGIGPVPAGVALISCVTGLPVGPTESLDGSYWRRQARERVAFGTAAESLASMDADVVVEIGPHPVLLPMMESLWEAGGDSAKGAAGSLAREANGSSVSRPFFVPSLRGSASDTRARSAASERAFATAAAGLYEAGAALAFEGLFAGETRRRVTLPCYPFQRVRYWIGEPRRSRQGGHPLLGLRHDSPRGETSFETELFASDPQWLSDHRVFGRVAAPAALQGVLAAACVHGGNGPAVVTEFQLHAPLLFPESAAGPESDEPGRAIQVVLGQTERGAARRIEIFSKGSESDVWTLHAEGSVSGRSVDPGSPIDLEALKSGLSPEPVSEFYAGMASKGIEYGPAFRRVEALWSGDGEAVGELAVSSELDRRGLQAHPTLLDGCFQLLAATAGSVHATYLPVGWDRLSLLGPLPDRLICHARSRGVSEEGSGSRRNAARSSSAAGDSGLPEVLVGDLWLYGIDGAVLGGVSGFTVKRATPVTLLSAADNVAELLYGVAWRDRPLRFASRSARLLAAPGSIDGRAPELGECLSAEGLDTGDLIALQSGLERLSRLYALAALGELGWRPKKGAPVDPDALQGPLKVVPSRLRLFRRLFALAAEAGALERRKEGSAEWFATAGSKRGRNDKWAGQAADLASSLVERHPYGSREIGLLASCGAALASLLTGQADPLELLFGDSAVGANELYREAPAMRAVNRLVGEAVAALAAGLPEGASLRILEVGAGTGSTTAAVLEKLPPRRIHYVFTDVSASFFTDAEARYAGKDASFECRVLDIELDPLEQGFDGNDYDLVIAANVLHATRDLGVALQHCRHLLAPSGQLVLLEGLRRQGWLDLTFGILDGWWRFDDSYRTDHPLVSAEVWRQALADAGFEDPTVLGDSKLGASEAAHGAIIARAPAEVVERRGSWVIATQGGDLGRDLTRRLVDRNQSVVLAGDGATASEAAEANGVVPANLDMMARKDWRSLFDHMPVECPFRGVVHLAATGQQASEPGPSELADGMTLGSASALALMQGLAEAGSTPSQGVWLVTRGAQVVGRDSGMEIGGAALWGFGRTAAVEMPHLKPRMIDLDGAESVRLDALVDELLHPDDENQIAYRGAVRHVPRVTRHSERPARMETSKESLPAVVANKIRADRTYLITGGLGGIGLYLASWLQDRGAGAVVLNGRRQPSEAANAAITALRDRGAEVRVEVADVTDASAVEAMLGRIESDLPPIAGVIHSVGLLADGSLANQTWERFERVLWPKVLGAWHLHQATAGRELDLFVLFSSMTGVLGNAGQANHAAANAFLDQLARYRKRLGLAGQSVAWGPWSGIGEADERRALIEEQLEAAGIGWIGPRQGVQALERLVRGDVTTSMVTLVDWPVFAGRLEDSLPILEELLPVSSRGASRSSGSAEAWMARLGDARPAEREALVVSLLQEELQAVLRLASPPEPTVGFFDLGMDSLMAVEFRNRLNRIFPGTSPVSSTVVFDHSDPASLARHLINQLSGLASAPESREASGASLERERVEALSSEDLLAEALAAVKKQK</sequence>
<dbReference type="Pfam" id="PF13602">
    <property type="entry name" value="ADH_zinc_N_2"/>
    <property type="match status" value="1"/>
</dbReference>
<dbReference type="SUPFAM" id="SSF53901">
    <property type="entry name" value="Thiolase-like"/>
    <property type="match status" value="3"/>
</dbReference>
<dbReference type="InterPro" id="IPR020806">
    <property type="entry name" value="PKS_PP-bd"/>
</dbReference>
<dbReference type="InterPro" id="IPR049551">
    <property type="entry name" value="PKS_DH_C"/>
</dbReference>
<dbReference type="InterPro" id="IPR018201">
    <property type="entry name" value="Ketoacyl_synth_AS"/>
</dbReference>
<dbReference type="InterPro" id="IPR049900">
    <property type="entry name" value="PKS_mFAS_DH"/>
</dbReference>
<dbReference type="Pfam" id="PF02801">
    <property type="entry name" value="Ketoacyl-synt_C"/>
    <property type="match status" value="3"/>
</dbReference>
<dbReference type="Pfam" id="PF22621">
    <property type="entry name" value="CurL-like_PKS_C"/>
    <property type="match status" value="3"/>
</dbReference>
<evidence type="ECO:0000256" key="3">
    <source>
        <dbReference type="ARBA" id="ARBA00022679"/>
    </source>
</evidence>
<feature type="domain" description="PKS/mFAS DH" evidence="11">
    <location>
        <begin position="979"/>
        <end position="1287"/>
    </location>
</feature>
<feature type="domain" description="PKS/mFAS DH" evidence="11">
    <location>
        <begin position="6185"/>
        <end position="6489"/>
    </location>
</feature>
<feature type="domain" description="Ketosynthase family 3 (KS3)" evidence="10">
    <location>
        <begin position="5222"/>
        <end position="5648"/>
    </location>
</feature>
<feature type="region of interest" description="N-terminal hotdog fold" evidence="7">
    <location>
        <begin position="6185"/>
        <end position="6315"/>
    </location>
</feature>
<dbReference type="Pfam" id="PF00698">
    <property type="entry name" value="Acyl_transf_1"/>
    <property type="match status" value="3"/>
</dbReference>
<keyword evidence="4" id="KW-0521">NADP</keyword>
<dbReference type="SUPFAM" id="SSF47336">
    <property type="entry name" value="ACP-like"/>
    <property type="match status" value="3"/>
</dbReference>
<feature type="region of interest" description="C-terminal hotdog fold" evidence="7">
    <location>
        <begin position="1120"/>
        <end position="1287"/>
    </location>
</feature>
<dbReference type="FunFam" id="3.40.50.720:FF:000209">
    <property type="entry name" value="Polyketide synthase Pks12"/>
    <property type="match status" value="1"/>
</dbReference>
<dbReference type="InterPro" id="IPR014031">
    <property type="entry name" value="Ketoacyl_synth_C"/>
</dbReference>
<dbReference type="SMART" id="SM00823">
    <property type="entry name" value="PKS_PP"/>
    <property type="match status" value="3"/>
</dbReference>
<dbReference type="PROSITE" id="PS01162">
    <property type="entry name" value="QOR_ZETA_CRYSTAL"/>
    <property type="match status" value="1"/>
</dbReference>
<dbReference type="InterPro" id="IPR013149">
    <property type="entry name" value="ADH-like_C"/>
</dbReference>
<dbReference type="InterPro" id="IPR049552">
    <property type="entry name" value="PKS_DH_N"/>
</dbReference>
<feature type="active site" description="Proton donor; for dehydratase activity" evidence="7">
    <location>
        <position position="3795"/>
    </location>
</feature>
<dbReference type="InterPro" id="IPR050091">
    <property type="entry name" value="PKS_NRPS_Biosynth_Enz"/>
</dbReference>
<dbReference type="InterPro" id="IPR011032">
    <property type="entry name" value="GroES-like_sf"/>
</dbReference>
<keyword evidence="3" id="KW-0808">Transferase</keyword>
<dbReference type="InterPro" id="IPR029063">
    <property type="entry name" value="SAM-dependent_MTases_sf"/>
</dbReference>
<dbReference type="PROSITE" id="PS52004">
    <property type="entry name" value="KS3_2"/>
    <property type="match status" value="3"/>
</dbReference>
<evidence type="ECO:0000256" key="7">
    <source>
        <dbReference type="PROSITE-ProRule" id="PRU01363"/>
    </source>
</evidence>
<dbReference type="CDD" id="cd02440">
    <property type="entry name" value="AdoMet_MTases"/>
    <property type="match status" value="2"/>
</dbReference>
<dbReference type="SUPFAM" id="SSF52151">
    <property type="entry name" value="FabD/lysophospholipase-like"/>
    <property type="match status" value="3"/>
</dbReference>
<feature type="compositionally biased region" description="Low complexity" evidence="8">
    <location>
        <begin position="6433"/>
        <end position="6451"/>
    </location>
</feature>
<dbReference type="InterPro" id="IPR020807">
    <property type="entry name" value="PKS_DH"/>
</dbReference>
<dbReference type="PROSITE" id="PS00012">
    <property type="entry name" value="PHOSPHOPANTETHEINE"/>
    <property type="match status" value="2"/>
</dbReference>
<feature type="domain" description="Ketosynthase family 3 (KS3)" evidence="10">
    <location>
        <begin position="2621"/>
        <end position="3046"/>
    </location>
</feature>
<feature type="active site" description="Proton acceptor; for dehydratase activity" evidence="7">
    <location>
        <position position="6216"/>
    </location>
</feature>
<evidence type="ECO:0000256" key="2">
    <source>
        <dbReference type="ARBA" id="ARBA00022553"/>
    </source>
</evidence>
<dbReference type="InterPro" id="IPR014043">
    <property type="entry name" value="Acyl_transferase_dom"/>
</dbReference>
<dbReference type="InterPro" id="IPR013968">
    <property type="entry name" value="PKS_KR"/>
</dbReference>
<keyword evidence="6" id="KW-0012">Acyltransferase</keyword>
<feature type="region of interest" description="N-terminal hotdog fold" evidence="7">
    <location>
        <begin position="3590"/>
        <end position="3721"/>
    </location>
</feature>
<feature type="active site" description="Proton donor; for dehydratase activity" evidence="7">
    <location>
        <position position="1180"/>
    </location>
</feature>
<dbReference type="InterPro" id="IPR016039">
    <property type="entry name" value="Thiolase-like"/>
</dbReference>
<evidence type="ECO:0000313" key="12">
    <source>
        <dbReference type="EMBL" id="AAY00026.1"/>
    </source>
</evidence>
<evidence type="ECO:0000256" key="6">
    <source>
        <dbReference type="ARBA" id="ARBA00023315"/>
    </source>
</evidence>
<dbReference type="SMART" id="SM00822">
    <property type="entry name" value="PKS_KR"/>
    <property type="match status" value="3"/>
</dbReference>
<feature type="domain" description="Carrier" evidence="9">
    <location>
        <begin position="5123"/>
        <end position="5205"/>
    </location>
</feature>
<protein>
    <submittedName>
        <fullName evidence="12">SA1_PKSB</fullName>
    </submittedName>
</protein>
<dbReference type="InterPro" id="IPR006162">
    <property type="entry name" value="Ppantetheine_attach_site"/>
</dbReference>
<dbReference type="InterPro" id="IPR036291">
    <property type="entry name" value="NAD(P)-bd_dom_sf"/>
</dbReference>
<feature type="region of interest" description="N-terminal hotdog fold" evidence="7">
    <location>
        <begin position="979"/>
        <end position="1106"/>
    </location>
</feature>
<dbReference type="Pfam" id="PF14765">
    <property type="entry name" value="PS-DH"/>
    <property type="match status" value="3"/>
</dbReference>
<feature type="domain" description="Ketosynthase family 3 (KS3)" evidence="10">
    <location>
        <begin position="28"/>
        <end position="447"/>
    </location>
</feature>
<evidence type="ECO:0000259" key="10">
    <source>
        <dbReference type="PROSITE" id="PS52004"/>
    </source>
</evidence>
<evidence type="ECO:0000259" key="11">
    <source>
        <dbReference type="PROSITE" id="PS52019"/>
    </source>
</evidence>
<dbReference type="Pfam" id="PF00109">
    <property type="entry name" value="ketoacyl-synt"/>
    <property type="match status" value="3"/>
</dbReference>
<feature type="region of interest" description="Disordered" evidence="8">
    <location>
        <begin position="5670"/>
        <end position="5689"/>
    </location>
</feature>
<feature type="region of interest" description="C-terminal hotdog fold" evidence="7">
    <location>
        <begin position="3736"/>
        <end position="3899"/>
    </location>
</feature>
<dbReference type="InterPro" id="IPR014030">
    <property type="entry name" value="Ketoacyl_synth_N"/>
</dbReference>
<feature type="region of interest" description="Disordered" evidence="8">
    <location>
        <begin position="3477"/>
        <end position="3500"/>
    </location>
</feature>
<dbReference type="PROSITE" id="PS52019">
    <property type="entry name" value="PKS_MFAS_DH"/>
    <property type="match status" value="3"/>
</dbReference>
<dbReference type="SMART" id="SM00827">
    <property type="entry name" value="PKS_AT"/>
    <property type="match status" value="3"/>
</dbReference>
<dbReference type="Gene3D" id="3.40.50.150">
    <property type="entry name" value="Vaccinia Virus protein VP39"/>
    <property type="match status" value="3"/>
</dbReference>
<evidence type="ECO:0000256" key="1">
    <source>
        <dbReference type="ARBA" id="ARBA00022450"/>
    </source>
</evidence>
<dbReference type="Pfam" id="PF08659">
    <property type="entry name" value="KR"/>
    <property type="match status" value="3"/>
</dbReference>
<feature type="active site" description="Proton acceptor; for dehydratase activity" evidence="7">
    <location>
        <position position="3621"/>
    </location>
</feature>
<dbReference type="Gene3D" id="3.40.366.10">
    <property type="entry name" value="Malonyl-Coenzyme A Acyl Carrier Protein, domain 2"/>
    <property type="match status" value="3"/>
</dbReference>
<feature type="region of interest" description="C-terminal hotdog fold" evidence="7">
    <location>
        <begin position="6328"/>
        <end position="6489"/>
    </location>
</feature>
<feature type="active site" description="Proton donor; for dehydratase activity" evidence="7">
    <location>
        <position position="6387"/>
    </location>
</feature>
<dbReference type="GO" id="GO:0004315">
    <property type="term" value="F:3-oxoacyl-[acyl-carrier-protein] synthase activity"/>
    <property type="evidence" value="ECO:0007669"/>
    <property type="project" value="InterPro"/>
</dbReference>
<dbReference type="GO" id="GO:0008270">
    <property type="term" value="F:zinc ion binding"/>
    <property type="evidence" value="ECO:0007669"/>
    <property type="project" value="InterPro"/>
</dbReference>
<dbReference type="SUPFAM" id="SSF50129">
    <property type="entry name" value="GroES-like"/>
    <property type="match status" value="2"/>
</dbReference>
<dbReference type="GO" id="GO:0031177">
    <property type="term" value="F:phosphopantetheine binding"/>
    <property type="evidence" value="ECO:0007669"/>
    <property type="project" value="InterPro"/>
</dbReference>
<evidence type="ECO:0000256" key="5">
    <source>
        <dbReference type="ARBA" id="ARBA00023268"/>
    </source>
</evidence>
<dbReference type="InterPro" id="IPR042104">
    <property type="entry name" value="PKS_dehydratase_sf"/>
</dbReference>
<dbReference type="Pfam" id="PF00550">
    <property type="entry name" value="PP-binding"/>
    <property type="match status" value="3"/>
</dbReference>
<name>Q49HL1_9BACT</name>
<dbReference type="InterPro" id="IPR036736">
    <property type="entry name" value="ACP-like_sf"/>
</dbReference>
<dbReference type="PANTHER" id="PTHR43775">
    <property type="entry name" value="FATTY ACID SYNTHASE"/>
    <property type="match status" value="1"/>
</dbReference>
<feature type="region of interest" description="Disordered" evidence="8">
    <location>
        <begin position="4016"/>
        <end position="4038"/>
    </location>
</feature>
<dbReference type="Gene3D" id="3.40.50.720">
    <property type="entry name" value="NAD(P)-binding Rossmann-like Domain"/>
    <property type="match status" value="7"/>
</dbReference>
<keyword evidence="2" id="KW-0597">Phosphoprotein</keyword>
<dbReference type="PROSITE" id="PS50075">
    <property type="entry name" value="CARRIER"/>
    <property type="match status" value="3"/>
</dbReference>
<dbReference type="SUPFAM" id="SSF51735">
    <property type="entry name" value="NAD(P)-binding Rossmann-fold domains"/>
    <property type="match status" value="8"/>
</dbReference>
<dbReference type="Gene3D" id="3.10.129.110">
    <property type="entry name" value="Polyketide synthase dehydratase"/>
    <property type="match status" value="3"/>
</dbReference>
<dbReference type="InterPro" id="IPR020841">
    <property type="entry name" value="PKS_Beta-ketoAc_synthase_dom"/>
</dbReference>
<dbReference type="InterPro" id="IPR013154">
    <property type="entry name" value="ADH-like_N"/>
</dbReference>
<feature type="active site" description="Proton acceptor; for dehydratase activity" evidence="7">
    <location>
        <position position="1010"/>
    </location>
</feature>
<dbReference type="GO" id="GO:0004312">
    <property type="term" value="F:fatty acid synthase activity"/>
    <property type="evidence" value="ECO:0007669"/>
    <property type="project" value="TreeGrafter"/>
</dbReference>
<dbReference type="InterPro" id="IPR016035">
    <property type="entry name" value="Acyl_Trfase/lysoPLipase"/>
</dbReference>
<dbReference type="SUPFAM" id="SSF53335">
    <property type="entry name" value="S-adenosyl-L-methionine-dependent methyltransferases"/>
    <property type="match status" value="3"/>
</dbReference>
<dbReference type="Gene3D" id="3.90.180.10">
    <property type="entry name" value="Medium-chain alcohol dehydrogenases, catalytic domain"/>
    <property type="match status" value="2"/>
</dbReference>
<evidence type="ECO:0000256" key="8">
    <source>
        <dbReference type="SAM" id="MobiDB-lite"/>
    </source>
</evidence>
<dbReference type="PROSITE" id="PS00606">
    <property type="entry name" value="KS3_1"/>
    <property type="match status" value="3"/>
</dbReference>
<reference evidence="12" key="1">
    <citation type="journal article" date="2005" name="Appl. Environ. Microbiol.">
        <title>Metagenomic analysis reveals diverse polyketide synthase gene clusters in microorganisms associated with the marine sponge Discodermia dissoluta.</title>
        <authorList>
            <person name="Schirmer A."/>
            <person name="Gadkari R."/>
            <person name="Reeves C.D."/>
            <person name="Ibrahim F."/>
            <person name="DeLong E.F."/>
            <person name="Hutchinson C.R."/>
        </authorList>
    </citation>
    <scope>NUCLEOTIDE SEQUENCE</scope>
</reference>
<feature type="domain" description="Carrier" evidence="9">
    <location>
        <begin position="2523"/>
        <end position="2601"/>
    </location>
</feature>
<dbReference type="InterPro" id="IPR016036">
    <property type="entry name" value="Malonyl_transacylase_ACP-bd"/>
</dbReference>
<dbReference type="GO" id="GO:0006633">
    <property type="term" value="P:fatty acid biosynthetic process"/>
    <property type="evidence" value="ECO:0007669"/>
    <property type="project" value="InterPro"/>
</dbReference>
<dbReference type="Pfam" id="PF00107">
    <property type="entry name" value="ADH_zinc_N"/>
    <property type="match status" value="1"/>
</dbReference>
<dbReference type="Gene3D" id="1.10.1200.10">
    <property type="entry name" value="ACP-like"/>
    <property type="match status" value="3"/>
</dbReference>
<dbReference type="CDD" id="cd08955">
    <property type="entry name" value="KR_2_FAS_SDR_x"/>
    <property type="match status" value="2"/>
</dbReference>
<dbReference type="InterPro" id="IPR009081">
    <property type="entry name" value="PP-bd_ACP"/>
</dbReference>
<dbReference type="FunFam" id="3.40.47.10:FF:000019">
    <property type="entry name" value="Polyketide synthase type I"/>
    <property type="match status" value="3"/>
</dbReference>
<feature type="region of interest" description="Disordered" evidence="8">
    <location>
        <begin position="6432"/>
        <end position="6451"/>
    </location>
</feature>